<dbReference type="OrthoDB" id="9763003at2"/>
<feature type="transmembrane region" description="Helical" evidence="6">
    <location>
        <begin position="219"/>
        <end position="244"/>
    </location>
</feature>
<sequence length="598" mass="65360">MDIFNVLNMIGGLSLFLYGMSMMGNELSKMAGGKLEIILEKLTSKRIFAVLLGAGVTAVIQSSSATTVMVVGFVNSGIMKLNQAVGIIMGANVGTTITSWMLSLTGIEGSTIWLKMLKPSSFSPILAAIGIILVMSNKEESKKKDVGGILLGFAILMFGMETMSGAVSGLADNTSFTRMMTAFRNPILGMAVGAILTAVIQSSSASVGILQALCSTGAVHYAVALPIIMGQNIGTCVTSIISSVGANRNARRSAMIHLYFNLIGTIIFMVVFYSLNTVIDFVFLDKAANAAGIAVIHSLFNIGATILLFPFADKLVKLAEITIPDGAKEPEAKKDSIIIDERFLDRPAFAMELCRGKVREMAEYCQKSITLSLESLLEYDKKKIKEVKRLEAVVDKYEDAIGSYLVKVSSKNISKSDSQSMSIILHSISDLERISDHALEIVKSAEEIKDKGLEFKKGQLREMKALCGAVNDICALTVDSFCRNDVEQATHVEPLEEVIDTLCKTIKENHIKRLKKGKSTIEMGFILDDVLTGLERVSDHCSNIAVEMITILDDDYNTHEYFESLSSEDRKSFNKEYEELIKQYPISKKEIEQSKDAQ</sequence>
<dbReference type="Pfam" id="PF02690">
    <property type="entry name" value="Na_Pi_cotrans"/>
    <property type="match status" value="1"/>
</dbReference>
<dbReference type="InterPro" id="IPR038078">
    <property type="entry name" value="PhoU-like_sf"/>
</dbReference>
<feature type="domain" description="PhoU" evidence="7">
    <location>
        <begin position="468"/>
        <end position="545"/>
    </location>
</feature>
<feature type="domain" description="PhoU" evidence="7">
    <location>
        <begin position="358"/>
        <end position="444"/>
    </location>
</feature>
<name>A0A1H9VNC1_BUTFI</name>
<feature type="transmembrane region" description="Helical" evidence="6">
    <location>
        <begin position="6"/>
        <end position="27"/>
    </location>
</feature>
<dbReference type="EMBL" id="FOGJ01000024">
    <property type="protein sequence ID" value="SES23048.1"/>
    <property type="molecule type" value="Genomic_DNA"/>
</dbReference>
<gene>
    <name evidence="8" type="ORF">SAMN04487884_12419</name>
</gene>
<evidence type="ECO:0000256" key="4">
    <source>
        <dbReference type="ARBA" id="ARBA00022989"/>
    </source>
</evidence>
<dbReference type="RefSeq" id="WP_026664576.1">
    <property type="nucleotide sequence ID" value="NZ_FOGJ01000024.1"/>
</dbReference>
<dbReference type="PANTHER" id="PTHR10010:SF46">
    <property type="entry name" value="SODIUM-DEPENDENT PHOSPHATE TRANSPORT PROTEIN 2B"/>
    <property type="match status" value="1"/>
</dbReference>
<evidence type="ECO:0000313" key="9">
    <source>
        <dbReference type="Proteomes" id="UP000182584"/>
    </source>
</evidence>
<keyword evidence="4 6" id="KW-1133">Transmembrane helix</keyword>
<evidence type="ECO:0000256" key="3">
    <source>
        <dbReference type="ARBA" id="ARBA00022692"/>
    </source>
</evidence>
<protein>
    <submittedName>
        <fullName evidence="8">Phosphate:Na+ symporter</fullName>
    </submittedName>
</protein>
<keyword evidence="2" id="KW-1003">Cell membrane</keyword>
<keyword evidence="5 6" id="KW-0472">Membrane</keyword>
<feature type="transmembrane region" description="Helical" evidence="6">
    <location>
        <begin position="187"/>
        <end position="213"/>
    </location>
</feature>
<dbReference type="GO" id="GO:0044341">
    <property type="term" value="P:sodium-dependent phosphate transport"/>
    <property type="evidence" value="ECO:0007669"/>
    <property type="project" value="InterPro"/>
</dbReference>
<accession>A0A1H9VNC1</accession>
<feature type="transmembrane region" description="Helical" evidence="6">
    <location>
        <begin position="256"/>
        <end position="275"/>
    </location>
</feature>
<organism evidence="8 9">
    <name type="scientific">Butyrivibrio fibrisolvens</name>
    <dbReference type="NCBI Taxonomy" id="831"/>
    <lineage>
        <taxon>Bacteria</taxon>
        <taxon>Bacillati</taxon>
        <taxon>Bacillota</taxon>
        <taxon>Clostridia</taxon>
        <taxon>Lachnospirales</taxon>
        <taxon>Lachnospiraceae</taxon>
        <taxon>Butyrivibrio</taxon>
    </lineage>
</organism>
<feature type="transmembrane region" description="Helical" evidence="6">
    <location>
        <begin position="116"/>
        <end position="135"/>
    </location>
</feature>
<keyword evidence="3 6" id="KW-0812">Transmembrane</keyword>
<feature type="transmembrane region" description="Helical" evidence="6">
    <location>
        <begin position="47"/>
        <end position="72"/>
    </location>
</feature>
<dbReference type="NCBIfam" id="NF037997">
    <property type="entry name" value="Na_Pi_symport"/>
    <property type="match status" value="1"/>
</dbReference>
<dbReference type="InterPro" id="IPR026022">
    <property type="entry name" value="PhoU_dom"/>
</dbReference>
<dbReference type="InterPro" id="IPR004633">
    <property type="entry name" value="NaPi_cotrn-rel/YqeW-like"/>
</dbReference>
<dbReference type="SUPFAM" id="SSF109755">
    <property type="entry name" value="PhoU-like"/>
    <property type="match status" value="1"/>
</dbReference>
<feature type="transmembrane region" description="Helical" evidence="6">
    <location>
        <begin position="84"/>
        <end position="104"/>
    </location>
</feature>
<dbReference type="Proteomes" id="UP000182584">
    <property type="component" value="Unassembled WGS sequence"/>
</dbReference>
<reference evidence="8 9" key="1">
    <citation type="submission" date="2016-10" db="EMBL/GenBank/DDBJ databases">
        <authorList>
            <person name="de Groot N.N."/>
        </authorList>
    </citation>
    <scope>NUCLEOTIDE SEQUENCE [LARGE SCALE GENOMIC DNA]</scope>
    <source>
        <strain evidence="8 9">AR40</strain>
    </source>
</reference>
<dbReference type="GO" id="GO:0005436">
    <property type="term" value="F:sodium:phosphate symporter activity"/>
    <property type="evidence" value="ECO:0007669"/>
    <property type="project" value="InterPro"/>
</dbReference>
<dbReference type="GO" id="GO:0005886">
    <property type="term" value="C:plasma membrane"/>
    <property type="evidence" value="ECO:0007669"/>
    <property type="project" value="UniProtKB-SubCell"/>
</dbReference>
<evidence type="ECO:0000256" key="1">
    <source>
        <dbReference type="ARBA" id="ARBA00004651"/>
    </source>
</evidence>
<dbReference type="Pfam" id="PF01895">
    <property type="entry name" value="PhoU"/>
    <property type="match status" value="2"/>
</dbReference>
<evidence type="ECO:0000259" key="7">
    <source>
        <dbReference type="Pfam" id="PF01895"/>
    </source>
</evidence>
<dbReference type="PANTHER" id="PTHR10010">
    <property type="entry name" value="SOLUTE CARRIER FAMILY 34 SODIUM PHOSPHATE , MEMBER 2-RELATED"/>
    <property type="match status" value="1"/>
</dbReference>
<dbReference type="NCBIfam" id="TIGR00704">
    <property type="entry name" value="NaPi_cotrn_rel"/>
    <property type="match status" value="1"/>
</dbReference>
<dbReference type="InterPro" id="IPR003841">
    <property type="entry name" value="Na/Pi_transpt"/>
</dbReference>
<comment type="subcellular location">
    <subcellularLocation>
        <location evidence="1">Cell membrane</location>
        <topology evidence="1">Multi-pass membrane protein</topology>
    </subcellularLocation>
</comment>
<evidence type="ECO:0000256" key="5">
    <source>
        <dbReference type="ARBA" id="ARBA00023136"/>
    </source>
</evidence>
<feature type="transmembrane region" description="Helical" evidence="6">
    <location>
        <begin position="147"/>
        <end position="167"/>
    </location>
</feature>
<feature type="transmembrane region" description="Helical" evidence="6">
    <location>
        <begin position="287"/>
        <end position="309"/>
    </location>
</feature>
<dbReference type="Gene3D" id="1.20.58.220">
    <property type="entry name" value="Phosphate transport system protein phou homolog 2, domain 2"/>
    <property type="match status" value="1"/>
</dbReference>
<dbReference type="AlphaFoldDB" id="A0A1H9VNC1"/>
<evidence type="ECO:0000256" key="2">
    <source>
        <dbReference type="ARBA" id="ARBA00022475"/>
    </source>
</evidence>
<evidence type="ECO:0000256" key="6">
    <source>
        <dbReference type="SAM" id="Phobius"/>
    </source>
</evidence>
<evidence type="ECO:0000313" key="8">
    <source>
        <dbReference type="EMBL" id="SES23048.1"/>
    </source>
</evidence>
<proteinExistence type="predicted"/>